<feature type="chain" id="PRO_5039153333" description="Tetratricopeptide repeat protein" evidence="2">
    <location>
        <begin position="20"/>
        <end position="440"/>
    </location>
</feature>
<dbReference type="InterPro" id="IPR011990">
    <property type="entry name" value="TPR-like_helical_dom_sf"/>
</dbReference>
<name>A0A9D9ENS3_9BACT</name>
<evidence type="ECO:0000256" key="1">
    <source>
        <dbReference type="PROSITE-ProRule" id="PRU00339"/>
    </source>
</evidence>
<organism evidence="3 4">
    <name type="scientific">Candidatus Cryptobacteroides intestinavium</name>
    <dbReference type="NCBI Taxonomy" id="2840766"/>
    <lineage>
        <taxon>Bacteria</taxon>
        <taxon>Pseudomonadati</taxon>
        <taxon>Bacteroidota</taxon>
        <taxon>Bacteroidia</taxon>
        <taxon>Bacteroidales</taxon>
        <taxon>Candidatus Cryptobacteroides</taxon>
    </lineage>
</organism>
<dbReference type="SMART" id="SM00028">
    <property type="entry name" value="TPR"/>
    <property type="match status" value="3"/>
</dbReference>
<accession>A0A9D9ENS3</accession>
<gene>
    <name evidence="3" type="ORF">IAC06_00100</name>
</gene>
<evidence type="ECO:0008006" key="5">
    <source>
        <dbReference type="Google" id="ProtNLM"/>
    </source>
</evidence>
<dbReference type="EMBL" id="JADIMI010000003">
    <property type="protein sequence ID" value="MBO8451272.1"/>
    <property type="molecule type" value="Genomic_DNA"/>
</dbReference>
<dbReference type="AlphaFoldDB" id="A0A9D9ENS3"/>
<evidence type="ECO:0000313" key="4">
    <source>
        <dbReference type="Proteomes" id="UP000823661"/>
    </source>
</evidence>
<evidence type="ECO:0000313" key="3">
    <source>
        <dbReference type="EMBL" id="MBO8451272.1"/>
    </source>
</evidence>
<dbReference type="Pfam" id="PF13181">
    <property type="entry name" value="TPR_8"/>
    <property type="match status" value="3"/>
</dbReference>
<dbReference type="Gene3D" id="1.25.40.10">
    <property type="entry name" value="Tetratricopeptide repeat domain"/>
    <property type="match status" value="2"/>
</dbReference>
<reference evidence="3" key="1">
    <citation type="submission" date="2020-10" db="EMBL/GenBank/DDBJ databases">
        <authorList>
            <person name="Gilroy R."/>
        </authorList>
    </citation>
    <scope>NUCLEOTIDE SEQUENCE</scope>
    <source>
        <strain evidence="3">B1-20833</strain>
    </source>
</reference>
<proteinExistence type="predicted"/>
<keyword evidence="1" id="KW-0802">TPR repeat</keyword>
<dbReference type="SUPFAM" id="SSF48452">
    <property type="entry name" value="TPR-like"/>
    <property type="match status" value="2"/>
</dbReference>
<dbReference type="PROSITE" id="PS50005">
    <property type="entry name" value="TPR"/>
    <property type="match status" value="2"/>
</dbReference>
<feature type="repeat" description="TPR" evidence="1">
    <location>
        <begin position="306"/>
        <end position="339"/>
    </location>
</feature>
<dbReference type="InterPro" id="IPR019734">
    <property type="entry name" value="TPR_rpt"/>
</dbReference>
<dbReference type="Proteomes" id="UP000823661">
    <property type="component" value="Unassembled WGS sequence"/>
</dbReference>
<reference evidence="3" key="2">
    <citation type="journal article" date="2021" name="PeerJ">
        <title>Extensive microbial diversity within the chicken gut microbiome revealed by metagenomics and culture.</title>
        <authorList>
            <person name="Gilroy R."/>
            <person name="Ravi A."/>
            <person name="Getino M."/>
            <person name="Pursley I."/>
            <person name="Horton D.L."/>
            <person name="Alikhan N.F."/>
            <person name="Baker D."/>
            <person name="Gharbi K."/>
            <person name="Hall N."/>
            <person name="Watson M."/>
            <person name="Adriaenssens E.M."/>
            <person name="Foster-Nyarko E."/>
            <person name="Jarju S."/>
            <person name="Secka A."/>
            <person name="Antonio M."/>
            <person name="Oren A."/>
            <person name="Chaudhuri R.R."/>
            <person name="La Ragione R."/>
            <person name="Hildebrand F."/>
            <person name="Pallen M.J."/>
        </authorList>
    </citation>
    <scope>NUCLEOTIDE SEQUENCE</scope>
    <source>
        <strain evidence="3">B1-20833</strain>
    </source>
</reference>
<feature type="signal peptide" evidence="2">
    <location>
        <begin position="1"/>
        <end position="19"/>
    </location>
</feature>
<feature type="repeat" description="TPR" evidence="1">
    <location>
        <begin position="202"/>
        <end position="235"/>
    </location>
</feature>
<protein>
    <recommendedName>
        <fullName evidence="5">Tetratricopeptide repeat protein</fullName>
    </recommendedName>
</protein>
<sequence length="440" mass="49014">MKRILIALAVFLSVQMADAQVKSPDDAKKAVESAAEAAANPKKATKVATWLKLAGAYMDAYNAPAGAGWRGANQQELQFILGSDKPSSTQQVTLLGTPYSKDVFETRNYYYTQNGILDIIEVTKPVYEDALAQALDAYKKAYELDVKGSKTKDIATGIQLIEGKYLEEGIAQYMFGNNELASRKFEAAAVASETAPYNQVDSMAVYNAGFTAELCGDYERAAKFFKKAIEISYTEDGEAYAKLANAYLNLKDTLASKNVLEEGFTKYPESQSILIGLINYYISSGENPDQLFTLLDKAKENEPNNASLYYVEGDIHNKLGHKEQAIEAYKKSSEINPEYEFGYIGIGILYYNEALDIQNKAASEMDDAKYMKLVEEFETALMNAAEPFEKAFEITKDKSIKVNIAEYLKNIYYRFRDEKPEYMEAYTKYDAIVANGVAGL</sequence>
<keyword evidence="2" id="KW-0732">Signal</keyword>
<comment type="caution">
    <text evidence="3">The sequence shown here is derived from an EMBL/GenBank/DDBJ whole genome shotgun (WGS) entry which is preliminary data.</text>
</comment>
<evidence type="ECO:0000256" key="2">
    <source>
        <dbReference type="SAM" id="SignalP"/>
    </source>
</evidence>